<dbReference type="NCBIfam" id="TIGR00800">
    <property type="entry name" value="ncs1"/>
    <property type="match status" value="1"/>
</dbReference>
<dbReference type="InParanoid" id="A0A1Y2ASJ3"/>
<evidence type="ECO:0000256" key="4">
    <source>
        <dbReference type="ARBA" id="ARBA00022989"/>
    </source>
</evidence>
<comment type="subcellular location">
    <subcellularLocation>
        <location evidence="1">Membrane</location>
        <topology evidence="1">Multi-pass membrane protein</topology>
    </subcellularLocation>
</comment>
<gene>
    <name evidence="8" type="ORF">BCR39DRAFT_543817</name>
</gene>
<reference evidence="8 9" key="1">
    <citation type="submission" date="2016-07" db="EMBL/GenBank/DDBJ databases">
        <title>Pervasive Adenine N6-methylation of Active Genes in Fungi.</title>
        <authorList>
            <consortium name="DOE Joint Genome Institute"/>
            <person name="Mondo S.J."/>
            <person name="Dannebaum R.O."/>
            <person name="Kuo R.C."/>
            <person name="Labutti K."/>
            <person name="Haridas S."/>
            <person name="Kuo A."/>
            <person name="Salamov A."/>
            <person name="Ahrendt S.R."/>
            <person name="Lipzen A."/>
            <person name="Sullivan W."/>
            <person name="Andreopoulos W.B."/>
            <person name="Clum A."/>
            <person name="Lindquist E."/>
            <person name="Daum C."/>
            <person name="Ramamoorthy G.K."/>
            <person name="Gryganskyi A."/>
            <person name="Culley D."/>
            <person name="Magnuson J.K."/>
            <person name="James T.Y."/>
            <person name="O'Malley M.A."/>
            <person name="Stajich J.E."/>
            <person name="Spatafora J.W."/>
            <person name="Visel A."/>
            <person name="Grigoriev I.V."/>
        </authorList>
    </citation>
    <scope>NUCLEOTIDE SEQUENCE [LARGE SCALE GENOMIC DNA]</scope>
    <source>
        <strain evidence="8 9">68-887.2</strain>
    </source>
</reference>
<feature type="transmembrane region" description="Helical" evidence="7">
    <location>
        <begin position="240"/>
        <end position="260"/>
    </location>
</feature>
<dbReference type="Gene3D" id="1.10.4160.10">
    <property type="entry name" value="Hydantoin permease"/>
    <property type="match status" value="1"/>
</dbReference>
<dbReference type="PANTHER" id="PTHR30618">
    <property type="entry name" value="NCS1 FAMILY PURINE/PYRIMIDINE TRANSPORTER"/>
    <property type="match status" value="1"/>
</dbReference>
<sequence>MSTKLRVRKLLRKLETEHPEGLSQTELFLATEDLLPVTEDKKTWDAWNFVAFWIADSFNLNTFTIASSMISAGLNWWQAFICVIIGYSLVGPLLVLNARPGAIFGITFPAVNRTTFGLFGSLWPVLNRAGMACIWWGVQAWLGGECVYVLLRALWPSFARIHNSMPASSETTTAYVVAFIIYWILALPTIWVPIHKLRWLFMAKAVVGPIVGFTLFGWSIHRAGGIGPVFSQPATLHGSALGWQMMISISSCFNNMFTLITNAPDFASRAKTPGAAVWPQIIAMPIGFSITSFLGIVIASASAPQFGEQIWDVVKIMDRMLDGGSSSTRAGLVFISAGFIYVQLLLNVAANSISAGCDLTALLPRWINIRRGGYVAALVGICMNPWLLYKSSATFSNYLGAYGVLLSCIAGPMIADYWLVRRGHYRVNDLYTTSKDGWYHYTYGINWRAYVAYLAGFAVNAPGFINTLKPNISVPIGAQRVYELSWVTGTGVSALIYYLCCTISPPPGKNTRFLEIDESAGELRFIDEKYGTGQERRFSDGSDEKADEEASKSRTQNVSILEA</sequence>
<protein>
    <submittedName>
        <fullName evidence="8">Uracil permease</fullName>
    </submittedName>
</protein>
<comment type="similarity">
    <text evidence="2">Belongs to the purine-cytosine permease (2.A.39) family.</text>
</comment>
<organism evidence="8 9">
    <name type="scientific">Naematelia encephala</name>
    <dbReference type="NCBI Taxonomy" id="71784"/>
    <lineage>
        <taxon>Eukaryota</taxon>
        <taxon>Fungi</taxon>
        <taxon>Dikarya</taxon>
        <taxon>Basidiomycota</taxon>
        <taxon>Agaricomycotina</taxon>
        <taxon>Tremellomycetes</taxon>
        <taxon>Tremellales</taxon>
        <taxon>Naemateliaceae</taxon>
        <taxon>Naematelia</taxon>
    </lineage>
</organism>
<name>A0A1Y2ASJ3_9TREE</name>
<evidence type="ECO:0000256" key="3">
    <source>
        <dbReference type="ARBA" id="ARBA00022692"/>
    </source>
</evidence>
<keyword evidence="4 7" id="KW-1133">Transmembrane helix</keyword>
<proteinExistence type="inferred from homology"/>
<dbReference type="FunFam" id="1.10.4160.10:FF:000001">
    <property type="entry name" value="Uracil permease, putative"/>
    <property type="match status" value="1"/>
</dbReference>
<feature type="compositionally biased region" description="Basic and acidic residues" evidence="6">
    <location>
        <begin position="533"/>
        <end position="552"/>
    </location>
</feature>
<feature type="transmembrane region" description="Helical" evidence="7">
    <location>
        <begin position="76"/>
        <end position="96"/>
    </location>
</feature>
<feature type="transmembrane region" description="Helical" evidence="7">
    <location>
        <begin position="281"/>
        <end position="303"/>
    </location>
</feature>
<feature type="transmembrane region" description="Helical" evidence="7">
    <location>
        <begin position="330"/>
        <end position="350"/>
    </location>
</feature>
<dbReference type="GO" id="GO:0015205">
    <property type="term" value="F:nucleobase transmembrane transporter activity"/>
    <property type="evidence" value="ECO:0007669"/>
    <property type="project" value="TreeGrafter"/>
</dbReference>
<comment type="caution">
    <text evidence="8">The sequence shown here is derived from an EMBL/GenBank/DDBJ whole genome shotgun (WGS) entry which is preliminary data.</text>
</comment>
<feature type="compositionally biased region" description="Polar residues" evidence="6">
    <location>
        <begin position="553"/>
        <end position="563"/>
    </location>
</feature>
<dbReference type="InterPro" id="IPR012681">
    <property type="entry name" value="NCS1"/>
</dbReference>
<keyword evidence="5 7" id="KW-0472">Membrane</keyword>
<feature type="transmembrane region" description="Helical" evidence="7">
    <location>
        <begin position="401"/>
        <end position="420"/>
    </location>
</feature>
<evidence type="ECO:0000256" key="7">
    <source>
        <dbReference type="SAM" id="Phobius"/>
    </source>
</evidence>
<dbReference type="GO" id="GO:0005886">
    <property type="term" value="C:plasma membrane"/>
    <property type="evidence" value="ECO:0007669"/>
    <property type="project" value="TreeGrafter"/>
</dbReference>
<evidence type="ECO:0000313" key="9">
    <source>
        <dbReference type="Proteomes" id="UP000193986"/>
    </source>
</evidence>
<dbReference type="InterPro" id="IPR045225">
    <property type="entry name" value="Uracil/uridine/allantoin_perm"/>
</dbReference>
<dbReference type="EMBL" id="MCFC01000056">
    <property type="protein sequence ID" value="ORY25522.1"/>
    <property type="molecule type" value="Genomic_DNA"/>
</dbReference>
<accession>A0A1Y2ASJ3</accession>
<dbReference type="OrthoDB" id="2018619at2759"/>
<dbReference type="Pfam" id="PF02133">
    <property type="entry name" value="Transp_cyt_pur"/>
    <property type="match status" value="1"/>
</dbReference>
<evidence type="ECO:0000256" key="5">
    <source>
        <dbReference type="ARBA" id="ARBA00023136"/>
    </source>
</evidence>
<evidence type="ECO:0000256" key="2">
    <source>
        <dbReference type="ARBA" id="ARBA00008974"/>
    </source>
</evidence>
<feature type="region of interest" description="Disordered" evidence="6">
    <location>
        <begin position="533"/>
        <end position="563"/>
    </location>
</feature>
<keyword evidence="9" id="KW-1185">Reference proteome</keyword>
<evidence type="ECO:0000313" key="8">
    <source>
        <dbReference type="EMBL" id="ORY25522.1"/>
    </source>
</evidence>
<dbReference type="Proteomes" id="UP000193986">
    <property type="component" value="Unassembled WGS sequence"/>
</dbReference>
<dbReference type="CDD" id="cd11482">
    <property type="entry name" value="SLC-NCS1sbd_NRT1-like"/>
    <property type="match status" value="1"/>
</dbReference>
<dbReference type="FunCoup" id="A0A1Y2ASJ3">
    <property type="interactions" value="289"/>
</dbReference>
<feature type="transmembrane region" description="Helical" evidence="7">
    <location>
        <begin position="371"/>
        <end position="389"/>
    </location>
</feature>
<keyword evidence="3 7" id="KW-0812">Transmembrane</keyword>
<feature type="transmembrane region" description="Helical" evidence="7">
    <location>
        <begin position="175"/>
        <end position="194"/>
    </location>
</feature>
<dbReference type="InterPro" id="IPR001248">
    <property type="entry name" value="Pur-cyt_permease"/>
</dbReference>
<evidence type="ECO:0000256" key="1">
    <source>
        <dbReference type="ARBA" id="ARBA00004141"/>
    </source>
</evidence>
<dbReference type="PANTHER" id="PTHR30618:SF2">
    <property type="entry name" value="ALLANTOIN PERMEASE-RELATED"/>
    <property type="match status" value="1"/>
</dbReference>
<feature type="transmembrane region" description="Helical" evidence="7">
    <location>
        <begin position="201"/>
        <end position="220"/>
    </location>
</feature>
<evidence type="ECO:0000256" key="6">
    <source>
        <dbReference type="SAM" id="MobiDB-lite"/>
    </source>
</evidence>
<dbReference type="AlphaFoldDB" id="A0A1Y2ASJ3"/>